<keyword evidence="1" id="KW-0472">Membrane</keyword>
<reference evidence="3" key="1">
    <citation type="journal article" date="2019" name="Int. J. Syst. Evol. Microbiol.">
        <title>The Global Catalogue of Microorganisms (GCM) 10K type strain sequencing project: providing services to taxonomists for standard genome sequencing and annotation.</title>
        <authorList>
            <consortium name="The Broad Institute Genomics Platform"/>
            <consortium name="The Broad Institute Genome Sequencing Center for Infectious Disease"/>
            <person name="Wu L."/>
            <person name="Ma J."/>
        </authorList>
    </citation>
    <scope>NUCLEOTIDE SEQUENCE [LARGE SCALE GENOMIC DNA]</scope>
    <source>
        <strain evidence="3">KCTC 52239</strain>
    </source>
</reference>
<organism evidence="2 3">
    <name type="scientific">Paracoccus fontiphilus</name>
    <dbReference type="NCBI Taxonomy" id="1815556"/>
    <lineage>
        <taxon>Bacteria</taxon>
        <taxon>Pseudomonadati</taxon>
        <taxon>Pseudomonadota</taxon>
        <taxon>Alphaproteobacteria</taxon>
        <taxon>Rhodobacterales</taxon>
        <taxon>Paracoccaceae</taxon>
        <taxon>Paracoccus</taxon>
    </lineage>
</organism>
<dbReference type="Proteomes" id="UP001595557">
    <property type="component" value="Unassembled WGS sequence"/>
</dbReference>
<dbReference type="RefSeq" id="WP_278250397.1">
    <property type="nucleotide sequence ID" value="NZ_JAFNAW010000007.1"/>
</dbReference>
<evidence type="ECO:0000256" key="1">
    <source>
        <dbReference type="SAM" id="Phobius"/>
    </source>
</evidence>
<name>A0ABV7IK53_9RHOB</name>
<dbReference type="EMBL" id="JBHRTE010000052">
    <property type="protein sequence ID" value="MFC3169057.1"/>
    <property type="molecule type" value="Genomic_DNA"/>
</dbReference>
<gene>
    <name evidence="2" type="ORF">ACFOD7_13480</name>
</gene>
<feature type="transmembrane region" description="Helical" evidence="1">
    <location>
        <begin position="12"/>
        <end position="31"/>
    </location>
</feature>
<sequence>MRDGPDELPCRGVAEVVTLVVAGNVAVTFWLPRRVRLWGVPDCRAGRRTAPLAFALEGRAASMAFDVHPEDGGVVNQAVDGW</sequence>
<proteinExistence type="predicted"/>
<keyword evidence="1" id="KW-1133">Transmembrane helix</keyword>
<accession>A0ABV7IK53</accession>
<evidence type="ECO:0000313" key="3">
    <source>
        <dbReference type="Proteomes" id="UP001595557"/>
    </source>
</evidence>
<keyword evidence="3" id="KW-1185">Reference proteome</keyword>
<comment type="caution">
    <text evidence="2">The sequence shown here is derived from an EMBL/GenBank/DDBJ whole genome shotgun (WGS) entry which is preliminary data.</text>
</comment>
<evidence type="ECO:0000313" key="2">
    <source>
        <dbReference type="EMBL" id="MFC3169057.1"/>
    </source>
</evidence>
<protein>
    <submittedName>
        <fullName evidence="2">Uncharacterized protein</fullName>
    </submittedName>
</protein>
<keyword evidence="1" id="KW-0812">Transmembrane</keyword>